<dbReference type="PROSITE" id="PS51968">
    <property type="entry name" value="GRH_CP2_DB"/>
    <property type="match status" value="1"/>
</dbReference>
<organism evidence="2">
    <name type="scientific">Penicillium chrysogenum</name>
    <name type="common">Penicillium notatum</name>
    <dbReference type="NCBI Taxonomy" id="5076"/>
    <lineage>
        <taxon>Eukaryota</taxon>
        <taxon>Fungi</taxon>
        <taxon>Dikarya</taxon>
        <taxon>Ascomycota</taxon>
        <taxon>Pezizomycotina</taxon>
        <taxon>Eurotiomycetes</taxon>
        <taxon>Eurotiomycetidae</taxon>
        <taxon>Eurotiales</taxon>
        <taxon>Aspergillaceae</taxon>
        <taxon>Penicillium</taxon>
        <taxon>Penicillium chrysogenum species complex</taxon>
    </lineage>
</organism>
<name>A0A167T0M0_PENCH</name>
<protein>
    <recommendedName>
        <fullName evidence="1">Grh/CP2 DB domain-containing protein</fullName>
    </recommendedName>
</protein>
<dbReference type="InterPro" id="IPR007604">
    <property type="entry name" value="CP2"/>
</dbReference>
<gene>
    <name evidence="2" type="ORF">EN45_063190</name>
</gene>
<feature type="domain" description="Grh/CP2 DB" evidence="1">
    <location>
        <begin position="222"/>
        <end position="270"/>
    </location>
</feature>
<dbReference type="Proteomes" id="UP000076449">
    <property type="component" value="Chromosome II"/>
</dbReference>
<dbReference type="AlphaFoldDB" id="A0A167T0M0"/>
<dbReference type="Pfam" id="PF04516">
    <property type="entry name" value="CP2"/>
    <property type="match status" value="1"/>
</dbReference>
<evidence type="ECO:0000259" key="1">
    <source>
        <dbReference type="PROSITE" id="PS51968"/>
    </source>
</evidence>
<reference evidence="2" key="1">
    <citation type="journal article" date="2014" name="Genome Announc.">
        <title>Complete sequencing and chromosome-scale genome assembly of the industrial progenitor strain P2niaD18 from the penicillin producer Penicillium chrysogenum.</title>
        <authorList>
            <person name="Specht T."/>
            <person name="Dahlmann T.A."/>
            <person name="Zadra I."/>
            <person name="Kurnsteiner H."/>
            <person name="Kuck U."/>
        </authorList>
    </citation>
    <scope>NUCLEOTIDE SEQUENCE [LARGE SCALE GENOMIC DNA]</scope>
    <source>
        <strain evidence="2">P2niaD18</strain>
    </source>
</reference>
<dbReference type="EMBL" id="CM002799">
    <property type="protein sequence ID" value="KZN87758.1"/>
    <property type="molecule type" value="Genomic_DNA"/>
</dbReference>
<proteinExistence type="predicted"/>
<accession>A0A167T0M0</accession>
<dbReference type="PhylomeDB" id="A0A167T0M0"/>
<evidence type="ECO:0000313" key="2">
    <source>
        <dbReference type="EMBL" id="KZN87758.1"/>
    </source>
</evidence>
<sequence>MRKPDDEFINRFRERFGDLLLSCQGERGWRGVQFDVGDPMLPTSYAIGNEPIDVAPTDEANTGQTLWRESGYPKHQSFHAPNSFSPMVNVKKYETFDDRNLSRPGTDIYNNVEDIRSPSVQWNTNISPILDKPIQPIPQSFWNGPGCFTPLAESQGCLYDNTYFGQADGISTLIHHDFEYATLGGVDQDIFTCCCSEKSDRKFDLATPKAQVNENWPYGHREKFRYNVTLQAPTAMHEHGNEKPVTYLNKGQPYSLTVADSMEYFPQSLN</sequence>